<comment type="caution">
    <text evidence="2">The sequence shown here is derived from an EMBL/GenBank/DDBJ whole genome shotgun (WGS) entry which is preliminary data.</text>
</comment>
<dbReference type="AlphaFoldDB" id="A0A9P4I2R9"/>
<gene>
    <name evidence="2" type="ORF">K490DRAFT_62433</name>
</gene>
<dbReference type="PANTHER" id="PTHR37017:SF11">
    <property type="entry name" value="ESTERASE_LIPASE_THIOESTERASE DOMAIN-CONTAINING PROTEIN"/>
    <property type="match status" value="1"/>
</dbReference>
<accession>A0A9P4I2R9</accession>
<dbReference type="SUPFAM" id="SSF53474">
    <property type="entry name" value="alpha/beta-Hydrolases"/>
    <property type="match status" value="1"/>
</dbReference>
<dbReference type="Proteomes" id="UP000799776">
    <property type="component" value="Unassembled WGS sequence"/>
</dbReference>
<dbReference type="Gene3D" id="3.40.50.1820">
    <property type="entry name" value="alpha/beta hydrolase"/>
    <property type="match status" value="1"/>
</dbReference>
<evidence type="ECO:0000313" key="3">
    <source>
        <dbReference type="Proteomes" id="UP000799776"/>
    </source>
</evidence>
<dbReference type="InterPro" id="IPR029058">
    <property type="entry name" value="AB_hydrolase_fold"/>
</dbReference>
<protein>
    <recommendedName>
        <fullName evidence="1">AB hydrolase-1 domain-containing protein</fullName>
    </recommendedName>
</protein>
<organism evidence="2 3">
    <name type="scientific">Saccharata proteae CBS 121410</name>
    <dbReference type="NCBI Taxonomy" id="1314787"/>
    <lineage>
        <taxon>Eukaryota</taxon>
        <taxon>Fungi</taxon>
        <taxon>Dikarya</taxon>
        <taxon>Ascomycota</taxon>
        <taxon>Pezizomycotina</taxon>
        <taxon>Dothideomycetes</taxon>
        <taxon>Dothideomycetes incertae sedis</taxon>
        <taxon>Botryosphaeriales</taxon>
        <taxon>Saccharataceae</taxon>
        <taxon>Saccharata</taxon>
    </lineage>
</organism>
<evidence type="ECO:0000259" key="1">
    <source>
        <dbReference type="Pfam" id="PF12697"/>
    </source>
</evidence>
<dbReference type="Pfam" id="PF12697">
    <property type="entry name" value="Abhydrolase_6"/>
    <property type="match status" value="1"/>
</dbReference>
<name>A0A9P4I2R9_9PEZI</name>
<keyword evidence="3" id="KW-1185">Reference proteome</keyword>
<proteinExistence type="predicted"/>
<dbReference type="PANTHER" id="PTHR37017">
    <property type="entry name" value="AB HYDROLASE-1 DOMAIN-CONTAINING PROTEIN-RELATED"/>
    <property type="match status" value="1"/>
</dbReference>
<dbReference type="InterPro" id="IPR000073">
    <property type="entry name" value="AB_hydrolase_1"/>
</dbReference>
<dbReference type="EMBL" id="ML978712">
    <property type="protein sequence ID" value="KAF2091112.1"/>
    <property type="molecule type" value="Genomic_DNA"/>
</dbReference>
<feature type="domain" description="AB hydrolase-1" evidence="1">
    <location>
        <begin position="8"/>
        <end position="105"/>
    </location>
</feature>
<reference evidence="2" key="1">
    <citation type="journal article" date="2020" name="Stud. Mycol.">
        <title>101 Dothideomycetes genomes: a test case for predicting lifestyles and emergence of pathogens.</title>
        <authorList>
            <person name="Haridas S."/>
            <person name="Albert R."/>
            <person name="Binder M."/>
            <person name="Bloem J."/>
            <person name="Labutti K."/>
            <person name="Salamov A."/>
            <person name="Andreopoulos B."/>
            <person name="Baker S."/>
            <person name="Barry K."/>
            <person name="Bills G."/>
            <person name="Bluhm B."/>
            <person name="Cannon C."/>
            <person name="Castanera R."/>
            <person name="Culley D."/>
            <person name="Daum C."/>
            <person name="Ezra D."/>
            <person name="Gonzalez J."/>
            <person name="Henrissat B."/>
            <person name="Kuo A."/>
            <person name="Liang C."/>
            <person name="Lipzen A."/>
            <person name="Lutzoni F."/>
            <person name="Magnuson J."/>
            <person name="Mondo S."/>
            <person name="Nolan M."/>
            <person name="Ohm R."/>
            <person name="Pangilinan J."/>
            <person name="Park H.-J."/>
            <person name="Ramirez L."/>
            <person name="Alfaro M."/>
            <person name="Sun H."/>
            <person name="Tritt A."/>
            <person name="Yoshinaga Y."/>
            <person name="Zwiers L.-H."/>
            <person name="Turgeon B."/>
            <person name="Goodwin S."/>
            <person name="Spatafora J."/>
            <person name="Crous P."/>
            <person name="Grigoriev I."/>
        </authorList>
    </citation>
    <scope>NUCLEOTIDE SEQUENCE</scope>
    <source>
        <strain evidence="2">CBS 121410</strain>
    </source>
</reference>
<sequence>MASIKPTIILVPGGWHTPDYHQPTAKLLQEYGHDVVCVELPSVGADPPLKSWDQDVVAIRHAVTSVVDAGRDVVLVSHSYGGLPAQEACRGMAKRDLQSHGKTGGVIRLVYVLQDNVRCMERHSVHVPAL</sequence>
<dbReference type="InterPro" id="IPR052897">
    <property type="entry name" value="Sec-Metab_Biosynth_Hydrolase"/>
</dbReference>
<evidence type="ECO:0000313" key="2">
    <source>
        <dbReference type="EMBL" id="KAF2091112.1"/>
    </source>
</evidence>
<dbReference type="OrthoDB" id="1263307at2759"/>